<dbReference type="CDD" id="cd06588">
    <property type="entry name" value="PhnB_like"/>
    <property type="match status" value="1"/>
</dbReference>
<dbReference type="EMBL" id="HG934468">
    <property type="protein sequence ID" value="CDN30826.1"/>
    <property type="molecule type" value="Genomic_DNA"/>
</dbReference>
<dbReference type="Gene3D" id="3.10.180.10">
    <property type="entry name" value="2,3-Dihydroxybiphenyl 1,2-Dioxygenase, domain 1"/>
    <property type="match status" value="1"/>
</dbReference>
<gene>
    <name evidence="2" type="ORF">BN938_0721</name>
</gene>
<dbReference type="Pfam" id="PF06983">
    <property type="entry name" value="3-dmu-9_3-mt"/>
    <property type="match status" value="1"/>
</dbReference>
<dbReference type="Proteomes" id="UP000027616">
    <property type="component" value="Chromosome I"/>
</dbReference>
<dbReference type="PANTHER" id="PTHR33990:SF1">
    <property type="entry name" value="PROTEIN YJDN"/>
    <property type="match status" value="1"/>
</dbReference>
<keyword evidence="3" id="KW-1185">Reference proteome</keyword>
<dbReference type="PANTHER" id="PTHR33990">
    <property type="entry name" value="PROTEIN YJDN-RELATED"/>
    <property type="match status" value="1"/>
</dbReference>
<accession>A0A060R6S7</accession>
<proteinExistence type="predicted"/>
<dbReference type="HOGENOM" id="CLU_046006_17_3_10"/>
<dbReference type="STRING" id="1433126.BN938_0721"/>
<sequence>MKIKPYLIFNGNAEEAANRYAEILGGRIENLNRYGDCMPNVPEEYKNKIAHICFFVGDEVMGMADSEPGTATTFGTGNIITLHYDNEEQIKDAYEKLSVGGVTRLPLQPTFFAKQYAELTDCYGVAWCLIIE</sequence>
<dbReference type="InterPro" id="IPR028973">
    <property type="entry name" value="PhnB-like"/>
</dbReference>
<evidence type="ECO:0000313" key="2">
    <source>
        <dbReference type="EMBL" id="CDN30826.1"/>
    </source>
</evidence>
<protein>
    <submittedName>
        <fullName evidence="2">PhnB protein</fullName>
    </submittedName>
</protein>
<organism evidence="2 3">
    <name type="scientific">Mucinivorans hirudinis</name>
    <dbReference type="NCBI Taxonomy" id="1433126"/>
    <lineage>
        <taxon>Bacteria</taxon>
        <taxon>Pseudomonadati</taxon>
        <taxon>Bacteroidota</taxon>
        <taxon>Bacteroidia</taxon>
        <taxon>Bacteroidales</taxon>
        <taxon>Rikenellaceae</taxon>
        <taxon>Mucinivorans</taxon>
    </lineage>
</organism>
<dbReference type="OrthoDB" id="9795306at2"/>
<dbReference type="eggNOG" id="COG2764">
    <property type="taxonomic scope" value="Bacteria"/>
</dbReference>
<dbReference type="SUPFAM" id="SSF54593">
    <property type="entry name" value="Glyoxalase/Bleomycin resistance protein/Dihydroxybiphenyl dioxygenase"/>
    <property type="match status" value="1"/>
</dbReference>
<evidence type="ECO:0000313" key="3">
    <source>
        <dbReference type="Proteomes" id="UP000027616"/>
    </source>
</evidence>
<dbReference type="AlphaFoldDB" id="A0A060R6S7"/>
<dbReference type="InterPro" id="IPR029068">
    <property type="entry name" value="Glyas_Bleomycin-R_OHBP_Dase"/>
</dbReference>
<evidence type="ECO:0000259" key="1">
    <source>
        <dbReference type="Pfam" id="PF06983"/>
    </source>
</evidence>
<feature type="domain" description="PhnB-like" evidence="1">
    <location>
        <begin position="2"/>
        <end position="129"/>
    </location>
</feature>
<reference evidence="2 3" key="1">
    <citation type="journal article" date="2015" name="Genome Announc.">
        <title>Complete Genome Sequence of the Novel Leech Symbiont Mucinivorans hirudinis M3T.</title>
        <authorList>
            <person name="Nelson M.C."/>
            <person name="Bomar L."/>
            <person name="Graf J."/>
        </authorList>
    </citation>
    <scope>NUCLEOTIDE SEQUENCE [LARGE SCALE GENOMIC DNA]</scope>
    <source>
        <strain evidence="3">M3</strain>
    </source>
</reference>
<name>A0A060R6S7_9BACT</name>
<dbReference type="KEGG" id="rbc:BN938_0721"/>